<name>A0ABN9N9L0_9MYCO</name>
<gene>
    <name evidence="1" type="ORF">MU0053_002261</name>
</gene>
<evidence type="ECO:0008006" key="3">
    <source>
        <dbReference type="Google" id="ProtNLM"/>
    </source>
</evidence>
<proteinExistence type="predicted"/>
<protein>
    <recommendedName>
        <fullName evidence="3">6-phosphofructokinase</fullName>
    </recommendedName>
</protein>
<sequence>MTTDLTGGIDPARELTFETRPDDPEMRDSVSFWVFDDRGELGLPRIGIEAVASNWEHHGIQVNAAFSDGRVFRLREDAPSVAVTGADGLPRVLGAGPLTFTCVREFDTWRVAFDGAAVATSSADLVAGRKDGPLVPLQFDVEATLAVPPWVQGALQPDAASSLSTSITGDLMGGPRYEQLFRATGTLTVDGAAHPFAGSGLRIRRQGVRKLEGFWGHCWQSALFPSGRAFGYIAYPPRPDGQPTFNEGYVYAGTGALIPARVVDAPWLRRLQPLSEDVSVVLEIADGQIHIDGQTVLSTHDITDPATVPAEQLAKLANWTFPALQQAGVRYTWDGETTYGMLERSIPADQLEDRTWQYGQ</sequence>
<dbReference type="RefSeq" id="WP_308482404.1">
    <property type="nucleotide sequence ID" value="NZ_OY726397.1"/>
</dbReference>
<evidence type="ECO:0000313" key="2">
    <source>
        <dbReference type="Proteomes" id="UP001190465"/>
    </source>
</evidence>
<evidence type="ECO:0000313" key="1">
    <source>
        <dbReference type="EMBL" id="CAJ1502737.1"/>
    </source>
</evidence>
<dbReference type="SUPFAM" id="SSF159245">
    <property type="entry name" value="AttH-like"/>
    <property type="match status" value="1"/>
</dbReference>
<dbReference type="EMBL" id="OY726397">
    <property type="protein sequence ID" value="CAJ1502737.1"/>
    <property type="molecule type" value="Genomic_DNA"/>
</dbReference>
<reference evidence="1 2" key="1">
    <citation type="submission" date="2023-08" db="EMBL/GenBank/DDBJ databases">
        <authorList>
            <person name="Folkvardsen B D."/>
            <person name="Norman A."/>
        </authorList>
    </citation>
    <scope>NUCLEOTIDE SEQUENCE [LARGE SCALE GENOMIC DNA]</scope>
    <source>
        <strain evidence="1 2">Mu0053</strain>
    </source>
</reference>
<keyword evidence="2" id="KW-1185">Reference proteome</keyword>
<organism evidence="1 2">
    <name type="scientific">[Mycobacterium] burgundiense</name>
    <dbReference type="NCBI Taxonomy" id="3064286"/>
    <lineage>
        <taxon>Bacteria</taxon>
        <taxon>Bacillati</taxon>
        <taxon>Actinomycetota</taxon>
        <taxon>Actinomycetes</taxon>
        <taxon>Mycobacteriales</taxon>
        <taxon>Mycobacteriaceae</taxon>
        <taxon>Mycolicibacterium</taxon>
    </lineage>
</organism>
<accession>A0ABN9N9L0</accession>
<dbReference type="Proteomes" id="UP001190465">
    <property type="component" value="Chromosome"/>
</dbReference>